<feature type="compositionally biased region" description="Polar residues" evidence="1">
    <location>
        <begin position="99"/>
        <end position="110"/>
    </location>
</feature>
<sequence length="173" mass="18077">MTVIGRGKVAFSNHITGHSSTVPTSTPAKSFFGSSPAASTGRKPTPVPDGFSPFAAPSGGPVASTPPPPKGFSFFQTSAQKVAVVPSTTPIIPPVPSWGTPNSSMSSTASRVKDDEEEDGEGDDSEGSEDHSGEDDEEWVHEDEDEVDEDEDEDVSDGVPEGVEDDEDQTARV</sequence>
<dbReference type="Proteomes" id="UP000030108">
    <property type="component" value="Unassembled WGS sequence"/>
</dbReference>
<feature type="region of interest" description="Disordered" evidence="1">
    <location>
        <begin position="14"/>
        <end position="74"/>
    </location>
</feature>
<feature type="compositionally biased region" description="Acidic residues" evidence="1">
    <location>
        <begin position="115"/>
        <end position="173"/>
    </location>
</feature>
<gene>
    <name evidence="2" type="ORF">RSOL_210570</name>
</gene>
<dbReference type="AlphaFoldDB" id="X8J5I2"/>
<name>X8J5I2_9AGAM</name>
<accession>X8J5I2</accession>
<evidence type="ECO:0000256" key="1">
    <source>
        <dbReference type="SAM" id="MobiDB-lite"/>
    </source>
</evidence>
<dbReference type="EMBL" id="JATN01000322">
    <property type="protein sequence ID" value="EUC57192.1"/>
    <property type="molecule type" value="Genomic_DNA"/>
</dbReference>
<feature type="region of interest" description="Disordered" evidence="1">
    <location>
        <begin position="88"/>
        <end position="173"/>
    </location>
</feature>
<feature type="compositionally biased region" description="Polar residues" evidence="1">
    <location>
        <begin position="14"/>
        <end position="38"/>
    </location>
</feature>
<organism evidence="2 3">
    <name type="scientific">Rhizoctonia solani AG-3 Rhs1AP</name>
    <dbReference type="NCBI Taxonomy" id="1086054"/>
    <lineage>
        <taxon>Eukaryota</taxon>
        <taxon>Fungi</taxon>
        <taxon>Dikarya</taxon>
        <taxon>Basidiomycota</taxon>
        <taxon>Agaricomycotina</taxon>
        <taxon>Agaricomycetes</taxon>
        <taxon>Cantharellales</taxon>
        <taxon>Ceratobasidiaceae</taxon>
        <taxon>Rhizoctonia</taxon>
    </lineage>
</organism>
<evidence type="ECO:0000313" key="3">
    <source>
        <dbReference type="Proteomes" id="UP000030108"/>
    </source>
</evidence>
<feature type="non-terminal residue" evidence="2">
    <location>
        <position position="173"/>
    </location>
</feature>
<evidence type="ECO:0000313" key="2">
    <source>
        <dbReference type="EMBL" id="EUC57192.1"/>
    </source>
</evidence>
<proteinExistence type="predicted"/>
<protein>
    <submittedName>
        <fullName evidence="2">Uncharacterized protein</fullName>
    </submittedName>
</protein>
<reference evidence="3" key="1">
    <citation type="journal article" date="2014" name="Genome Announc.">
        <title>Draft genome sequence of the plant-pathogenic soil fungus Rhizoctonia solani anastomosis group 3 strain Rhs1AP.</title>
        <authorList>
            <person name="Cubeta M.A."/>
            <person name="Thomas E."/>
            <person name="Dean R.A."/>
            <person name="Jabaji S."/>
            <person name="Neate S.M."/>
            <person name="Tavantzis S."/>
            <person name="Toda T."/>
            <person name="Vilgalys R."/>
            <person name="Bharathan N."/>
            <person name="Fedorova-Abrams N."/>
            <person name="Pakala S.B."/>
            <person name="Pakala S.M."/>
            <person name="Zafar N."/>
            <person name="Joardar V."/>
            <person name="Losada L."/>
            <person name="Nierman W.C."/>
        </authorList>
    </citation>
    <scope>NUCLEOTIDE SEQUENCE [LARGE SCALE GENOMIC DNA]</scope>
    <source>
        <strain evidence="3">AG-3</strain>
    </source>
</reference>
<comment type="caution">
    <text evidence="2">The sequence shown here is derived from an EMBL/GenBank/DDBJ whole genome shotgun (WGS) entry which is preliminary data.</text>
</comment>